<dbReference type="CDD" id="cd01129">
    <property type="entry name" value="PulE-GspE-like"/>
    <property type="match status" value="1"/>
</dbReference>
<keyword evidence="2" id="KW-0547">Nucleotide-binding</keyword>
<dbReference type="PROSITE" id="PS50801">
    <property type="entry name" value="STAS"/>
    <property type="match status" value="1"/>
</dbReference>
<evidence type="ECO:0000256" key="1">
    <source>
        <dbReference type="ARBA" id="ARBA00006611"/>
    </source>
</evidence>
<dbReference type="SUPFAM" id="SSF52540">
    <property type="entry name" value="P-loop containing nucleoside triphosphate hydrolases"/>
    <property type="match status" value="1"/>
</dbReference>
<evidence type="ECO:0000313" key="6">
    <source>
        <dbReference type="Proteomes" id="UP000672097"/>
    </source>
</evidence>
<dbReference type="RefSeq" id="WP_210811052.1">
    <property type="nucleotide sequence ID" value="NZ_JAGQDG010000008.1"/>
</dbReference>
<keyword evidence="6" id="KW-1185">Reference proteome</keyword>
<dbReference type="Gene3D" id="3.30.750.24">
    <property type="entry name" value="STAS domain"/>
    <property type="match status" value="1"/>
</dbReference>
<dbReference type="InterPro" id="IPR007831">
    <property type="entry name" value="T2SS_GspE_N"/>
</dbReference>
<proteinExistence type="inferred from homology"/>
<dbReference type="InterPro" id="IPR037257">
    <property type="entry name" value="T2SS_E_N_sf"/>
</dbReference>
<reference evidence="5 6" key="1">
    <citation type="submission" date="2021-04" db="EMBL/GenBank/DDBJ databases">
        <title>The genome sequence of type strain Ideonella paludis KCTC 32238.</title>
        <authorList>
            <person name="Liu Y."/>
        </authorList>
    </citation>
    <scope>NUCLEOTIDE SEQUENCE [LARGE SCALE GENOMIC DNA]</scope>
    <source>
        <strain evidence="5 6">KCTC 32238</strain>
    </source>
</reference>
<evidence type="ECO:0000256" key="2">
    <source>
        <dbReference type="ARBA" id="ARBA00022741"/>
    </source>
</evidence>
<comment type="caution">
    <text evidence="5">The sequence shown here is derived from an EMBL/GenBank/DDBJ whole genome shotgun (WGS) entry which is preliminary data.</text>
</comment>
<organism evidence="5 6">
    <name type="scientific">Ideonella paludis</name>
    <dbReference type="NCBI Taxonomy" id="1233411"/>
    <lineage>
        <taxon>Bacteria</taxon>
        <taxon>Pseudomonadati</taxon>
        <taxon>Pseudomonadota</taxon>
        <taxon>Betaproteobacteria</taxon>
        <taxon>Burkholderiales</taxon>
        <taxon>Sphaerotilaceae</taxon>
        <taxon>Ideonella</taxon>
    </lineage>
</organism>
<dbReference type="CDD" id="cd07043">
    <property type="entry name" value="STAS_anti-anti-sigma_factors"/>
    <property type="match status" value="1"/>
</dbReference>
<dbReference type="SUPFAM" id="SSF160246">
    <property type="entry name" value="EspE N-terminal domain-like"/>
    <property type="match status" value="1"/>
</dbReference>
<dbReference type="Pfam" id="PF05157">
    <property type="entry name" value="MshEN"/>
    <property type="match status" value="1"/>
</dbReference>
<feature type="domain" description="STAS" evidence="4">
    <location>
        <begin position="46"/>
        <end position="95"/>
    </location>
</feature>
<dbReference type="Gene3D" id="3.40.50.300">
    <property type="entry name" value="P-loop containing nucleotide triphosphate hydrolases"/>
    <property type="match status" value="1"/>
</dbReference>
<dbReference type="InterPro" id="IPR002645">
    <property type="entry name" value="STAS_dom"/>
</dbReference>
<dbReference type="Gene3D" id="3.30.300.160">
    <property type="entry name" value="Type II secretion system, protein E, N-terminal domain"/>
    <property type="match status" value="1"/>
</dbReference>
<sequence length="679" mass="73614">MDDSIATSRFGAMTYLSPPGSLIQDAALQALQSALSDCLAARHIQLVLDLSRTQAVGGRALEILLDTSAQVSAFGGKLELVNANDLVKQIIGLTGCAEQLSLAAADNPSATAPPSPATSALGRLGDILLRRQLLTPERMALAVQAQQESGRRVGQILVEKGWISEQDLLSALGEQLGLPTVSLRTGLYEKSAAALLPEATARRLQVLPLFKVHHTLTVATAEPQAIPVFDEITALTGLSVRVVLTRREDIVRHLAEAFDGTDFTPELLEAQQDDLELIESQIPDDYTEIDHLAGGSPVINLVNGLIQRAIRDKASDIHIEITRGRSRVRFRVDGVLYQVMTPRAELHPAIVSRLKVMANLDIAERRLPQDGRIQVATQGRTVDLRFSSLPGIHGEKVVLRVLDKNQSILDVGKLGMSVGNLDTFRHLLTRSHGLILATGPTGSGKTTTLYAAINHLKSMETNIVTIEDPVEYQLDIINQNQVNEAIGLNFARMLKHVLRQDPDVVMVGEIRDKQTAEIAVQAALTGHLVLSTLHTNDALGAVSRLTDMGVEPYLLASALVGVVGQRLVRQVCPSCKTSFLATPEIVARHGWSTEQPIRLARGRGCGECYDSGYKGRLGIHELLVMDEVLQTEVAKGASRERLGQVIKAQGLKTLYDDGVQRALEGRTTLEEVARVIHDA</sequence>
<keyword evidence="3" id="KW-0067">ATP-binding</keyword>
<dbReference type="InterPro" id="IPR027417">
    <property type="entry name" value="P-loop_NTPase"/>
</dbReference>
<dbReference type="InterPro" id="IPR036513">
    <property type="entry name" value="STAS_dom_sf"/>
</dbReference>
<dbReference type="PANTHER" id="PTHR30258:SF2">
    <property type="entry name" value="COMG OPERON PROTEIN 1"/>
    <property type="match status" value="1"/>
</dbReference>
<dbReference type="Pfam" id="PF00437">
    <property type="entry name" value="T2SSE"/>
    <property type="match status" value="1"/>
</dbReference>
<dbReference type="Gene3D" id="3.30.450.90">
    <property type="match status" value="1"/>
</dbReference>
<dbReference type="PROSITE" id="PS00662">
    <property type="entry name" value="T2SP_E"/>
    <property type="match status" value="1"/>
</dbReference>
<dbReference type="SUPFAM" id="SSF52091">
    <property type="entry name" value="SpoIIaa-like"/>
    <property type="match status" value="1"/>
</dbReference>
<evidence type="ECO:0000259" key="4">
    <source>
        <dbReference type="PROSITE" id="PS50801"/>
    </source>
</evidence>
<dbReference type="PANTHER" id="PTHR30258">
    <property type="entry name" value="TYPE II SECRETION SYSTEM PROTEIN GSPE-RELATED"/>
    <property type="match status" value="1"/>
</dbReference>
<accession>A0ABS5E294</accession>
<dbReference type="Proteomes" id="UP000672097">
    <property type="component" value="Unassembled WGS sequence"/>
</dbReference>
<gene>
    <name evidence="5" type="primary">tadA</name>
    <name evidence="5" type="ORF">KAK11_19385</name>
</gene>
<dbReference type="InterPro" id="IPR001482">
    <property type="entry name" value="T2SS/T4SS_dom"/>
</dbReference>
<comment type="similarity">
    <text evidence="1">Belongs to the GSP E family.</text>
</comment>
<evidence type="ECO:0000313" key="5">
    <source>
        <dbReference type="EMBL" id="MBQ0937498.1"/>
    </source>
</evidence>
<dbReference type="EMBL" id="JAGQDG010000008">
    <property type="protein sequence ID" value="MBQ0937498.1"/>
    <property type="molecule type" value="Genomic_DNA"/>
</dbReference>
<protein>
    <submittedName>
        <fullName evidence="5">Flp pilus assembly complex ATPase component TadA</fullName>
    </submittedName>
</protein>
<name>A0ABS5E294_9BURK</name>
<evidence type="ECO:0000256" key="3">
    <source>
        <dbReference type="ARBA" id="ARBA00022840"/>
    </source>
</evidence>